<reference evidence="1 2" key="1">
    <citation type="journal article" date="2020" name="Microorganisms">
        <title>Osmotic Adaptation and Compatible Solute Biosynthesis of Phototrophic Bacteria as Revealed from Genome Analyses.</title>
        <authorList>
            <person name="Imhoff J.F."/>
            <person name="Rahn T."/>
            <person name="Kunzel S."/>
            <person name="Keller A."/>
            <person name="Neulinger S.C."/>
        </authorList>
    </citation>
    <scope>NUCLEOTIDE SEQUENCE [LARGE SCALE GENOMIC DNA]</scope>
    <source>
        <strain evidence="1 2">DSM 25653</strain>
    </source>
</reference>
<sequence length="90" mass="9796">MKFQIDVEMTPAELRKLMGLPDLEALQQRMLDDIQARIEQGVEGYDPMELMQPYLKTSLAGMDMMQRLFAAGMGAAAAAGKKQTSGSGGD</sequence>
<evidence type="ECO:0000313" key="2">
    <source>
        <dbReference type="Proteomes" id="UP001138768"/>
    </source>
</evidence>
<keyword evidence="2" id="KW-1185">Reference proteome</keyword>
<dbReference type="Proteomes" id="UP001138768">
    <property type="component" value="Unassembled WGS sequence"/>
</dbReference>
<dbReference type="EMBL" id="NRRY01000002">
    <property type="protein sequence ID" value="MBK1617222.1"/>
    <property type="molecule type" value="Genomic_DNA"/>
</dbReference>
<accession>A0A9X1B350</accession>
<protein>
    <submittedName>
        <fullName evidence="1">Uncharacterized protein</fullName>
    </submittedName>
</protein>
<evidence type="ECO:0000313" key="1">
    <source>
        <dbReference type="EMBL" id="MBK1617222.1"/>
    </source>
</evidence>
<dbReference type="Pfam" id="PF20099">
    <property type="entry name" value="DUF6489"/>
    <property type="match status" value="1"/>
</dbReference>
<dbReference type="RefSeq" id="WP_200237615.1">
    <property type="nucleotide sequence ID" value="NZ_NRRY01000002.1"/>
</dbReference>
<proteinExistence type="predicted"/>
<comment type="caution">
    <text evidence="1">The sequence shown here is derived from an EMBL/GenBank/DDBJ whole genome shotgun (WGS) entry which is preliminary data.</text>
</comment>
<dbReference type="AlphaFoldDB" id="A0A9X1B350"/>
<gene>
    <name evidence="1" type="ORF">CKO42_01900</name>
</gene>
<organism evidence="1 2">
    <name type="scientific">Lamprobacter modestohalophilus</name>
    <dbReference type="NCBI Taxonomy" id="1064514"/>
    <lineage>
        <taxon>Bacteria</taxon>
        <taxon>Pseudomonadati</taxon>
        <taxon>Pseudomonadota</taxon>
        <taxon>Gammaproteobacteria</taxon>
        <taxon>Chromatiales</taxon>
        <taxon>Chromatiaceae</taxon>
        <taxon>Lamprobacter</taxon>
    </lineage>
</organism>
<dbReference type="InterPro" id="IPR045502">
    <property type="entry name" value="DUF6489"/>
</dbReference>
<name>A0A9X1B350_9GAMM</name>